<reference evidence="2" key="1">
    <citation type="submission" date="2022-01" db="EMBL/GenBank/DDBJ databases">
        <title>Novel bile acid biosynthetic pathways are enriched in the microbiome of centenarians.</title>
        <authorList>
            <person name="Sato Y."/>
            <person name="Atarashi K."/>
            <person name="Plichta R.D."/>
            <person name="Arai Y."/>
            <person name="Sasajima S."/>
            <person name="Kearney M.S."/>
            <person name="Suda W."/>
            <person name="Takeshita K."/>
            <person name="Sasaki T."/>
            <person name="Okamoto S."/>
            <person name="Skelly N.A."/>
            <person name="Okamura Y."/>
            <person name="Vlamakis H."/>
            <person name="Li Y."/>
            <person name="Tanoue T."/>
            <person name="Takei H."/>
            <person name="Nittono H."/>
            <person name="Narushima S."/>
            <person name="Irie J."/>
            <person name="Itoh H."/>
            <person name="Moriya K."/>
            <person name="Sugiura Y."/>
            <person name="Suematsu M."/>
            <person name="Moritoki N."/>
            <person name="Shibata S."/>
            <person name="Littman R.D."/>
            <person name="Fischbach A.M."/>
            <person name="Uwamino Y."/>
            <person name="Inoue T."/>
            <person name="Honda A."/>
            <person name="Hattori M."/>
            <person name="Murai T."/>
            <person name="Xavier J.R."/>
            <person name="Hirose N."/>
            <person name="Honda K."/>
        </authorList>
    </citation>
    <scope>NUCLEOTIDE SEQUENCE</scope>
    <source>
        <strain evidence="2">CE91-St3</strain>
    </source>
</reference>
<sequence>MPLVALVRKWAKRKRVTPAQFALVWMLSRKAWIAPIPGTTNPAHLDDFLGAATVRLTPYEMEEFDKEYARIDLIGHRADPFTESQIDK</sequence>
<proteinExistence type="predicted"/>
<dbReference type="SUPFAM" id="SSF51430">
    <property type="entry name" value="NAD(P)-linked oxidoreductase"/>
    <property type="match status" value="1"/>
</dbReference>
<evidence type="ECO:0000313" key="3">
    <source>
        <dbReference type="Proteomes" id="UP001055114"/>
    </source>
</evidence>
<dbReference type="InterPro" id="IPR036812">
    <property type="entry name" value="NAD(P)_OxRdtase_dom_sf"/>
</dbReference>
<dbReference type="EMBL" id="BQNZ01000001">
    <property type="protein sequence ID" value="GKH71869.1"/>
    <property type="molecule type" value="Genomic_DNA"/>
</dbReference>
<accession>A0AA37NYB1</accession>
<dbReference type="Pfam" id="PF00248">
    <property type="entry name" value="Aldo_ket_red"/>
    <property type="match status" value="1"/>
</dbReference>
<dbReference type="Proteomes" id="UP001055114">
    <property type="component" value="Unassembled WGS sequence"/>
</dbReference>
<dbReference type="InterPro" id="IPR023210">
    <property type="entry name" value="NADP_OxRdtase_dom"/>
</dbReference>
<dbReference type="Gene3D" id="3.20.20.100">
    <property type="entry name" value="NADP-dependent oxidoreductase domain"/>
    <property type="match status" value="1"/>
</dbReference>
<organism evidence="2 3">
    <name type="scientific">Parabacteroides merdae</name>
    <dbReference type="NCBI Taxonomy" id="46503"/>
    <lineage>
        <taxon>Bacteria</taxon>
        <taxon>Pseudomonadati</taxon>
        <taxon>Bacteroidota</taxon>
        <taxon>Bacteroidia</taxon>
        <taxon>Bacteroidales</taxon>
        <taxon>Tannerellaceae</taxon>
        <taxon>Parabacteroides</taxon>
    </lineage>
</organism>
<evidence type="ECO:0000313" key="2">
    <source>
        <dbReference type="EMBL" id="GKH71869.1"/>
    </source>
</evidence>
<evidence type="ECO:0000259" key="1">
    <source>
        <dbReference type="Pfam" id="PF00248"/>
    </source>
</evidence>
<comment type="caution">
    <text evidence="2">The sequence shown here is derived from an EMBL/GenBank/DDBJ whole genome shotgun (WGS) entry which is preliminary data.</text>
</comment>
<name>A0AA37NYB1_9BACT</name>
<gene>
    <name evidence="2" type="ORF">CE91St3_17320</name>
</gene>
<protein>
    <recommendedName>
        <fullName evidence="1">NADP-dependent oxidoreductase domain-containing protein</fullName>
    </recommendedName>
</protein>
<dbReference type="AlphaFoldDB" id="A0AA37NYB1"/>
<feature type="domain" description="NADP-dependent oxidoreductase" evidence="1">
    <location>
        <begin position="4"/>
        <end position="66"/>
    </location>
</feature>